<dbReference type="AlphaFoldDB" id="A0A2T4MXC4"/>
<organism evidence="1 2">
    <name type="scientific">Aeromonas veronii</name>
    <dbReference type="NCBI Taxonomy" id="654"/>
    <lineage>
        <taxon>Bacteria</taxon>
        <taxon>Pseudomonadati</taxon>
        <taxon>Pseudomonadota</taxon>
        <taxon>Gammaproteobacteria</taxon>
        <taxon>Aeromonadales</taxon>
        <taxon>Aeromonadaceae</taxon>
        <taxon>Aeromonas</taxon>
    </lineage>
</organism>
<reference evidence="1 2" key="1">
    <citation type="submission" date="2018-03" db="EMBL/GenBank/DDBJ databases">
        <title>Aeromonas veronii whole genome sequencing and analysis.</title>
        <authorList>
            <person name="Xie H."/>
            <person name="Liu T."/>
            <person name="Wang K."/>
        </authorList>
    </citation>
    <scope>NUCLEOTIDE SEQUENCE [LARGE SCALE GENOMIC DNA]</scope>
    <source>
        <strain evidence="1 2">XH.VA.1</strain>
    </source>
</reference>
<proteinExistence type="predicted"/>
<comment type="caution">
    <text evidence="1">The sequence shown here is derived from an EMBL/GenBank/DDBJ whole genome shotgun (WGS) entry which is preliminary data.</text>
</comment>
<dbReference type="EMBL" id="PZKL01000045">
    <property type="protein sequence ID" value="PTH79106.1"/>
    <property type="molecule type" value="Genomic_DNA"/>
</dbReference>
<evidence type="ECO:0000313" key="2">
    <source>
        <dbReference type="Proteomes" id="UP000241986"/>
    </source>
</evidence>
<name>A0A2T4MXC4_AERVE</name>
<gene>
    <name evidence="1" type="ORF">DAA48_21955</name>
</gene>
<protein>
    <submittedName>
        <fullName evidence="1">Uncharacterized protein</fullName>
    </submittedName>
</protein>
<dbReference type="Proteomes" id="UP000241986">
    <property type="component" value="Unassembled WGS sequence"/>
</dbReference>
<dbReference type="RefSeq" id="WP_107684731.1">
    <property type="nucleotide sequence ID" value="NZ_PZKL01000045.1"/>
</dbReference>
<accession>A0A2T4MXC4</accession>
<evidence type="ECO:0000313" key="1">
    <source>
        <dbReference type="EMBL" id="PTH79106.1"/>
    </source>
</evidence>
<sequence>MNPDVNMKTELTKVISGIEDLFSVEVNISKEPSDLRSFIEAHAFLRPNFEHKDMSEEIKSVFDEWYRHGYITLTLTMHNGAGGMSLFSRGVRFNINQSVKKKDGHGENGDVLSKDLRAFVRSIIREWKKEAERRNDAKSRSWATETIKDAMNAYPAERKRIEEFGENISANMSSSHISKISVDVKKSKEIDQVNLDLSLSLKNIDNDKLKAIMALIQQI</sequence>